<dbReference type="SMART" id="SM00174">
    <property type="entry name" value="RHO"/>
    <property type="match status" value="1"/>
</dbReference>
<comment type="caution">
    <text evidence="13">The sequence shown here is derived from an EMBL/GenBank/DDBJ whole genome shotgun (WGS) entry which is preliminary data.</text>
</comment>
<proteinExistence type="inferred from homology"/>
<dbReference type="SMART" id="SM00173">
    <property type="entry name" value="RAS"/>
    <property type="match status" value="1"/>
</dbReference>
<keyword evidence="9" id="KW-0342">GTP-binding</keyword>
<dbReference type="PROSITE" id="PS51420">
    <property type="entry name" value="RHO"/>
    <property type="match status" value="1"/>
</dbReference>
<dbReference type="SMART" id="SM00175">
    <property type="entry name" value="RAB"/>
    <property type="match status" value="1"/>
</dbReference>
<name>A0A8S4B9Q1_9TELE</name>
<dbReference type="CDD" id="cd04130">
    <property type="entry name" value="Wrch_1"/>
    <property type="match status" value="1"/>
</dbReference>
<dbReference type="NCBIfam" id="TIGR00231">
    <property type="entry name" value="small_GTP"/>
    <property type="match status" value="1"/>
</dbReference>
<dbReference type="InterPro" id="IPR005225">
    <property type="entry name" value="Small_GTP-bd"/>
</dbReference>
<comment type="similarity">
    <text evidence="3">Belongs to the small GTPase superfamily. Rho family.</text>
</comment>
<keyword evidence="8" id="KW-0460">Magnesium</keyword>
<dbReference type="GO" id="GO:0007010">
    <property type="term" value="P:cytoskeleton organization"/>
    <property type="evidence" value="ECO:0007669"/>
    <property type="project" value="UniProtKB-ARBA"/>
</dbReference>
<keyword evidence="10" id="KW-0472">Membrane</keyword>
<gene>
    <name evidence="13" type="ORF">MMEN_LOCUS11862</name>
</gene>
<dbReference type="Proteomes" id="UP000677803">
    <property type="component" value="Unassembled WGS sequence"/>
</dbReference>
<dbReference type="Pfam" id="PF00071">
    <property type="entry name" value="Ras"/>
    <property type="match status" value="1"/>
</dbReference>
<comment type="cofactor">
    <cofactor evidence="1">
        <name>Mg(2+)</name>
        <dbReference type="ChEBI" id="CHEBI:18420"/>
    </cofactor>
</comment>
<keyword evidence="6" id="KW-0479">Metal-binding</keyword>
<sequence length="286" mass="32455">MAEESPPADRHMLLPLRLSRTQFRHVRPGGAEKGRERERESRQAFHALLDMPPQMDYFYHESRVPSACGLTREDELDPGVISCMLVGDGAVGKTSMIVSYISNGYPTEYQQTGFDVFSGQVQVEGSPVRIQLVDTAGQEEFDEFRALSYAHTDVFLLCFSMVNPTSFHNITKKWVPEIRAHNPSSPIILVGTQMDLMLDVNVLINLDQSKVKPVLSSRARSMADKIRATDYVECSSLTQKNLKEAFDAAIFAAIKNKARKSKKRRFSDRRTKAFSRCSWKKFFCFI</sequence>
<evidence type="ECO:0000256" key="4">
    <source>
        <dbReference type="ARBA" id="ARBA00022475"/>
    </source>
</evidence>
<keyword evidence="11" id="KW-0564">Palmitate</keyword>
<dbReference type="InterPro" id="IPR003578">
    <property type="entry name" value="Small_GTPase_Rho"/>
</dbReference>
<dbReference type="PROSITE" id="PS51421">
    <property type="entry name" value="RAS"/>
    <property type="match status" value="1"/>
</dbReference>
<keyword evidence="4" id="KW-1003">Cell membrane</keyword>
<evidence type="ECO:0000313" key="13">
    <source>
        <dbReference type="EMBL" id="CAG5928202.1"/>
    </source>
</evidence>
<evidence type="ECO:0000256" key="2">
    <source>
        <dbReference type="ARBA" id="ARBA00004342"/>
    </source>
</evidence>
<evidence type="ECO:0000256" key="12">
    <source>
        <dbReference type="ARBA" id="ARBA00023288"/>
    </source>
</evidence>
<dbReference type="Gene3D" id="3.40.50.300">
    <property type="entry name" value="P-loop containing nucleotide triphosphate hydrolases"/>
    <property type="match status" value="1"/>
</dbReference>
<evidence type="ECO:0000256" key="5">
    <source>
        <dbReference type="ARBA" id="ARBA00022553"/>
    </source>
</evidence>
<keyword evidence="7" id="KW-0547">Nucleotide-binding</keyword>
<dbReference type="PROSITE" id="PS51419">
    <property type="entry name" value="RAB"/>
    <property type="match status" value="1"/>
</dbReference>
<dbReference type="InterPro" id="IPR027417">
    <property type="entry name" value="P-loop_NTPase"/>
</dbReference>
<dbReference type="FunFam" id="3.40.50.300:FF:000561">
    <property type="entry name" value="rho-related GTP-binding protein RhoV"/>
    <property type="match status" value="1"/>
</dbReference>
<dbReference type="AlphaFoldDB" id="A0A8S4B9Q1"/>
<protein>
    <submittedName>
        <fullName evidence="13">(Atlantic silverside) hypothetical protein</fullName>
    </submittedName>
</protein>
<dbReference type="PANTHER" id="PTHR24072">
    <property type="entry name" value="RHO FAMILY GTPASE"/>
    <property type="match status" value="1"/>
</dbReference>
<keyword evidence="14" id="KW-1185">Reference proteome</keyword>
<dbReference type="SUPFAM" id="SSF52540">
    <property type="entry name" value="P-loop containing nucleoside triphosphate hydrolases"/>
    <property type="match status" value="1"/>
</dbReference>
<dbReference type="GO" id="GO:0046872">
    <property type="term" value="F:metal ion binding"/>
    <property type="evidence" value="ECO:0007669"/>
    <property type="project" value="UniProtKB-KW"/>
</dbReference>
<dbReference type="OrthoDB" id="8830751at2759"/>
<evidence type="ECO:0000256" key="1">
    <source>
        <dbReference type="ARBA" id="ARBA00001946"/>
    </source>
</evidence>
<comment type="subcellular location">
    <subcellularLocation>
        <location evidence="2">Cell membrane</location>
        <topology evidence="2">Lipid-anchor</topology>
        <orientation evidence="2">Cytoplasmic side</orientation>
    </subcellularLocation>
</comment>
<dbReference type="GO" id="GO:0005525">
    <property type="term" value="F:GTP binding"/>
    <property type="evidence" value="ECO:0007669"/>
    <property type="project" value="UniProtKB-KW"/>
</dbReference>
<dbReference type="GO" id="GO:0005886">
    <property type="term" value="C:plasma membrane"/>
    <property type="evidence" value="ECO:0007669"/>
    <property type="project" value="UniProtKB-SubCell"/>
</dbReference>
<dbReference type="GO" id="GO:0008360">
    <property type="term" value="P:regulation of cell shape"/>
    <property type="evidence" value="ECO:0007669"/>
    <property type="project" value="UniProtKB-ARBA"/>
</dbReference>
<organism evidence="13 14">
    <name type="scientific">Menidia menidia</name>
    <name type="common">Atlantic silverside</name>
    <dbReference type="NCBI Taxonomy" id="238744"/>
    <lineage>
        <taxon>Eukaryota</taxon>
        <taxon>Metazoa</taxon>
        <taxon>Chordata</taxon>
        <taxon>Craniata</taxon>
        <taxon>Vertebrata</taxon>
        <taxon>Euteleostomi</taxon>
        <taxon>Actinopterygii</taxon>
        <taxon>Neopterygii</taxon>
        <taxon>Teleostei</taxon>
        <taxon>Neoteleostei</taxon>
        <taxon>Acanthomorphata</taxon>
        <taxon>Ovalentaria</taxon>
        <taxon>Atherinomorphae</taxon>
        <taxon>Atheriniformes</taxon>
        <taxon>Atherinopsidae</taxon>
        <taxon>Menidiinae</taxon>
        <taxon>Menidia</taxon>
    </lineage>
</organism>
<keyword evidence="12" id="KW-0449">Lipoprotein</keyword>
<evidence type="ECO:0000313" key="14">
    <source>
        <dbReference type="Proteomes" id="UP000677803"/>
    </source>
</evidence>
<evidence type="ECO:0000256" key="6">
    <source>
        <dbReference type="ARBA" id="ARBA00022723"/>
    </source>
</evidence>
<evidence type="ECO:0000256" key="3">
    <source>
        <dbReference type="ARBA" id="ARBA00010142"/>
    </source>
</evidence>
<dbReference type="GO" id="GO:0003924">
    <property type="term" value="F:GTPase activity"/>
    <property type="evidence" value="ECO:0007669"/>
    <property type="project" value="InterPro"/>
</dbReference>
<dbReference type="PRINTS" id="PR00449">
    <property type="entry name" value="RASTRNSFRMNG"/>
</dbReference>
<reference evidence="13" key="1">
    <citation type="submission" date="2021-05" db="EMBL/GenBank/DDBJ databases">
        <authorList>
            <person name="Tigano A."/>
        </authorList>
    </citation>
    <scope>NUCLEOTIDE SEQUENCE</scope>
</reference>
<dbReference type="EMBL" id="CAJRST010012224">
    <property type="protein sequence ID" value="CAG5928202.1"/>
    <property type="molecule type" value="Genomic_DNA"/>
</dbReference>
<evidence type="ECO:0000256" key="9">
    <source>
        <dbReference type="ARBA" id="ARBA00023134"/>
    </source>
</evidence>
<keyword evidence="5" id="KW-0597">Phosphoprotein</keyword>
<evidence type="ECO:0000256" key="11">
    <source>
        <dbReference type="ARBA" id="ARBA00023139"/>
    </source>
</evidence>
<evidence type="ECO:0000256" key="7">
    <source>
        <dbReference type="ARBA" id="ARBA00022741"/>
    </source>
</evidence>
<dbReference type="InterPro" id="IPR001806">
    <property type="entry name" value="Small_GTPase"/>
</dbReference>
<accession>A0A8S4B9Q1</accession>
<evidence type="ECO:0000256" key="10">
    <source>
        <dbReference type="ARBA" id="ARBA00023136"/>
    </source>
</evidence>
<dbReference type="GO" id="GO:0007264">
    <property type="term" value="P:small GTPase-mediated signal transduction"/>
    <property type="evidence" value="ECO:0007669"/>
    <property type="project" value="InterPro"/>
</dbReference>
<evidence type="ECO:0000256" key="8">
    <source>
        <dbReference type="ARBA" id="ARBA00022842"/>
    </source>
</evidence>